<organism evidence="3 4">
    <name type="scientific">Actinokineospora soli</name>
    <dbReference type="NCBI Taxonomy" id="1048753"/>
    <lineage>
        <taxon>Bacteria</taxon>
        <taxon>Bacillati</taxon>
        <taxon>Actinomycetota</taxon>
        <taxon>Actinomycetes</taxon>
        <taxon>Pseudonocardiales</taxon>
        <taxon>Pseudonocardiaceae</taxon>
        <taxon>Actinokineospora</taxon>
    </lineage>
</organism>
<feature type="region of interest" description="Disordered" evidence="1">
    <location>
        <begin position="1"/>
        <end position="32"/>
    </location>
</feature>
<reference evidence="4" key="1">
    <citation type="journal article" date="2019" name="Int. J. Syst. Evol. Microbiol.">
        <title>The Global Catalogue of Microorganisms (GCM) 10K type strain sequencing project: providing services to taxonomists for standard genome sequencing and annotation.</title>
        <authorList>
            <consortium name="The Broad Institute Genomics Platform"/>
            <consortium name="The Broad Institute Genome Sequencing Center for Infectious Disease"/>
            <person name="Wu L."/>
            <person name="Ma J."/>
        </authorList>
    </citation>
    <scope>NUCLEOTIDE SEQUENCE [LARGE SCALE GENOMIC DNA]</scope>
    <source>
        <strain evidence="4">JCM 17695</strain>
    </source>
</reference>
<name>A0ABW2TL03_9PSEU</name>
<gene>
    <name evidence="3" type="ORF">ACFQV2_08550</name>
</gene>
<evidence type="ECO:0000256" key="1">
    <source>
        <dbReference type="SAM" id="MobiDB-lite"/>
    </source>
</evidence>
<evidence type="ECO:0000259" key="2">
    <source>
        <dbReference type="Pfam" id="PF20611"/>
    </source>
</evidence>
<dbReference type="InterPro" id="IPR046542">
    <property type="entry name" value="DUF6801"/>
</dbReference>
<dbReference type="EMBL" id="JBHTEY010000004">
    <property type="protein sequence ID" value="MFC7613637.1"/>
    <property type="molecule type" value="Genomic_DNA"/>
</dbReference>
<dbReference type="Pfam" id="PF20611">
    <property type="entry name" value="DUF6801"/>
    <property type="match status" value="1"/>
</dbReference>
<comment type="caution">
    <text evidence="3">The sequence shown here is derived from an EMBL/GenBank/DDBJ whole genome shotgun (WGS) entry which is preliminary data.</text>
</comment>
<protein>
    <submittedName>
        <fullName evidence="3">DUF6801 domain-containing protein</fullName>
    </submittedName>
</protein>
<sequence>MHLRSSGGLGDFDLSCDDRPGEPTALATVTTPDPGVPVSLPLRTTCPMPLIGYQPTAVTVSTGLPRSVVVDQPIGPLPLRIGVGFSDQTAEAFRLVGTRVGGFADVGLEVRQAGRPGGRPCASASTRP</sequence>
<feature type="domain" description="DUF6801" evidence="2">
    <location>
        <begin position="45"/>
        <end position="117"/>
    </location>
</feature>
<evidence type="ECO:0000313" key="4">
    <source>
        <dbReference type="Proteomes" id="UP001596512"/>
    </source>
</evidence>
<dbReference type="Proteomes" id="UP001596512">
    <property type="component" value="Unassembled WGS sequence"/>
</dbReference>
<evidence type="ECO:0000313" key="3">
    <source>
        <dbReference type="EMBL" id="MFC7613637.1"/>
    </source>
</evidence>
<proteinExistence type="predicted"/>
<keyword evidence="4" id="KW-1185">Reference proteome</keyword>
<accession>A0ABW2TL03</accession>